<dbReference type="OrthoDB" id="116305at2"/>
<reference evidence="2 3" key="1">
    <citation type="submission" date="2017-06" db="EMBL/GenBank/DDBJ databases">
        <authorList>
            <person name="Kim H.J."/>
            <person name="Triplett B.A."/>
        </authorList>
    </citation>
    <scope>NUCLEOTIDE SEQUENCE [LARGE SCALE GENOMIC DNA]</scope>
    <source>
        <strain evidence="2 3">DSM 18704</strain>
    </source>
</reference>
<protein>
    <submittedName>
        <fullName evidence="2">DinB superfamily protein</fullName>
    </submittedName>
</protein>
<name>A0A239JRT6_9BACT</name>
<evidence type="ECO:0000313" key="3">
    <source>
        <dbReference type="Proteomes" id="UP000198356"/>
    </source>
</evidence>
<feature type="domain" description="DinB-like" evidence="1">
    <location>
        <begin position="12"/>
        <end position="149"/>
    </location>
</feature>
<dbReference type="InterPro" id="IPR024775">
    <property type="entry name" value="DinB-like"/>
</dbReference>
<dbReference type="InterPro" id="IPR034660">
    <property type="entry name" value="DinB/YfiT-like"/>
</dbReference>
<dbReference type="Proteomes" id="UP000198356">
    <property type="component" value="Unassembled WGS sequence"/>
</dbReference>
<dbReference type="SUPFAM" id="SSF109854">
    <property type="entry name" value="DinB/YfiT-like putative metalloenzymes"/>
    <property type="match status" value="1"/>
</dbReference>
<evidence type="ECO:0000313" key="2">
    <source>
        <dbReference type="EMBL" id="SNT08073.1"/>
    </source>
</evidence>
<dbReference type="Gene3D" id="1.20.120.450">
    <property type="entry name" value="dinb family like domain"/>
    <property type="match status" value="1"/>
</dbReference>
<evidence type="ECO:0000259" key="1">
    <source>
        <dbReference type="Pfam" id="PF12867"/>
    </source>
</evidence>
<proteinExistence type="predicted"/>
<dbReference type="EMBL" id="FZOU01000004">
    <property type="protein sequence ID" value="SNT08073.1"/>
    <property type="molecule type" value="Genomic_DNA"/>
</dbReference>
<sequence>MLTAAIGTWKLVTGRADKLFAGASEERLYTELAPGKNRLIYLWGHLTAVHDRMLPLLGLGPRLHPELDAIFLTAPDKTVAELPSTADLTSAWAGVNAALLAGFDSLTPAQWLERHADVSPEDFAREPHRNRLAILLNRTNHTSFHLGQAVLAPK</sequence>
<keyword evidence="3" id="KW-1185">Reference proteome</keyword>
<gene>
    <name evidence="2" type="ORF">SAMN05421770_10476</name>
</gene>
<dbReference type="Pfam" id="PF12867">
    <property type="entry name" value="DinB_2"/>
    <property type="match status" value="1"/>
</dbReference>
<accession>A0A239JRT6</accession>
<dbReference type="AlphaFoldDB" id="A0A239JRT6"/>
<organism evidence="2 3">
    <name type="scientific">Granulicella rosea</name>
    <dbReference type="NCBI Taxonomy" id="474952"/>
    <lineage>
        <taxon>Bacteria</taxon>
        <taxon>Pseudomonadati</taxon>
        <taxon>Acidobacteriota</taxon>
        <taxon>Terriglobia</taxon>
        <taxon>Terriglobales</taxon>
        <taxon>Acidobacteriaceae</taxon>
        <taxon>Granulicella</taxon>
    </lineage>
</organism>